<evidence type="ECO:0000313" key="2">
    <source>
        <dbReference type="Proteomes" id="UP000316621"/>
    </source>
</evidence>
<gene>
    <name evidence="1" type="ORF">C5167_001022</name>
</gene>
<proteinExistence type="predicted"/>
<dbReference type="Gramene" id="RZC76875">
    <property type="protein sequence ID" value="RZC76875"/>
    <property type="gene ID" value="C5167_001022"/>
</dbReference>
<dbReference type="AlphaFoldDB" id="A0A4Y7KY73"/>
<reference evidence="1 2" key="1">
    <citation type="journal article" date="2018" name="Science">
        <title>The opium poppy genome and morphinan production.</title>
        <authorList>
            <person name="Guo L."/>
            <person name="Winzer T."/>
            <person name="Yang X."/>
            <person name="Li Y."/>
            <person name="Ning Z."/>
            <person name="He Z."/>
            <person name="Teodor R."/>
            <person name="Lu Y."/>
            <person name="Bowser T.A."/>
            <person name="Graham I.A."/>
            <person name="Ye K."/>
        </authorList>
    </citation>
    <scope>NUCLEOTIDE SEQUENCE [LARGE SCALE GENOMIC DNA]</scope>
    <source>
        <strain evidence="2">cv. HN1</strain>
        <tissue evidence="1">Leaves</tissue>
    </source>
</reference>
<evidence type="ECO:0000313" key="1">
    <source>
        <dbReference type="EMBL" id="RZC76875.1"/>
    </source>
</evidence>
<organism evidence="1 2">
    <name type="scientific">Papaver somniferum</name>
    <name type="common">Opium poppy</name>
    <dbReference type="NCBI Taxonomy" id="3469"/>
    <lineage>
        <taxon>Eukaryota</taxon>
        <taxon>Viridiplantae</taxon>
        <taxon>Streptophyta</taxon>
        <taxon>Embryophyta</taxon>
        <taxon>Tracheophyta</taxon>
        <taxon>Spermatophyta</taxon>
        <taxon>Magnoliopsida</taxon>
        <taxon>Ranunculales</taxon>
        <taxon>Papaveraceae</taxon>
        <taxon>Papaveroideae</taxon>
        <taxon>Papaver</taxon>
    </lineage>
</organism>
<protein>
    <submittedName>
        <fullName evidence="1">Uncharacterized protein</fullName>
    </submittedName>
</protein>
<keyword evidence="2" id="KW-1185">Reference proteome</keyword>
<dbReference type="Proteomes" id="UP000316621">
    <property type="component" value="Chromosome 9"/>
</dbReference>
<accession>A0A4Y7KY73</accession>
<name>A0A4Y7KY73_PAPSO</name>
<sequence length="62" mass="7597">MPNSASFIGNLCQIYRKKYVYSTKKELENFVVTKVTRHDRTRVKRYWFEPEKWVSTNRIHLC</sequence>
<dbReference type="EMBL" id="CM010723">
    <property type="protein sequence ID" value="RZC76875.1"/>
    <property type="molecule type" value="Genomic_DNA"/>
</dbReference>